<organism evidence="2 3">
    <name type="scientific">Candidatus Yanofskybacteria bacterium RIFCSPLOWO2_01_FULL_44_22</name>
    <dbReference type="NCBI Taxonomy" id="1802697"/>
    <lineage>
        <taxon>Bacteria</taxon>
        <taxon>Candidatus Yanofskyibacteriota</taxon>
    </lineage>
</organism>
<dbReference type="SUPFAM" id="SSF51269">
    <property type="entry name" value="AFP III-like domain"/>
    <property type="match status" value="1"/>
</dbReference>
<evidence type="ECO:0000313" key="3">
    <source>
        <dbReference type="Proteomes" id="UP000178256"/>
    </source>
</evidence>
<dbReference type="Pfam" id="PF03102">
    <property type="entry name" value="NeuB"/>
    <property type="match status" value="1"/>
</dbReference>
<evidence type="ECO:0000259" key="1">
    <source>
        <dbReference type="PROSITE" id="PS50844"/>
    </source>
</evidence>
<dbReference type="InterPro" id="IPR013974">
    <property type="entry name" value="SAF"/>
</dbReference>
<dbReference type="PANTHER" id="PTHR42966">
    <property type="entry name" value="N-ACETYLNEURAMINATE SYNTHASE"/>
    <property type="match status" value="1"/>
</dbReference>
<comment type="caution">
    <text evidence="2">The sequence shown here is derived from an EMBL/GenBank/DDBJ whole genome shotgun (WGS) entry which is preliminary data.</text>
</comment>
<dbReference type="STRING" id="1802697.A2925_04205"/>
<feature type="domain" description="AFP-like" evidence="1">
    <location>
        <begin position="292"/>
        <end position="343"/>
    </location>
</feature>
<dbReference type="InterPro" id="IPR020007">
    <property type="entry name" value="NeuB/NeuA"/>
</dbReference>
<dbReference type="InterPro" id="IPR036732">
    <property type="entry name" value="AFP_Neu5c_C_sf"/>
</dbReference>
<dbReference type="Pfam" id="PF08666">
    <property type="entry name" value="SAF"/>
    <property type="match status" value="1"/>
</dbReference>
<reference evidence="2 3" key="1">
    <citation type="journal article" date="2016" name="Nat. Commun.">
        <title>Thousands of microbial genomes shed light on interconnected biogeochemical processes in an aquifer system.</title>
        <authorList>
            <person name="Anantharaman K."/>
            <person name="Brown C.T."/>
            <person name="Hug L.A."/>
            <person name="Sharon I."/>
            <person name="Castelle C.J."/>
            <person name="Probst A.J."/>
            <person name="Thomas B.C."/>
            <person name="Singh A."/>
            <person name="Wilkins M.J."/>
            <person name="Karaoz U."/>
            <person name="Brodie E.L."/>
            <person name="Williams K.H."/>
            <person name="Hubbard S.S."/>
            <person name="Banfield J.F."/>
        </authorList>
    </citation>
    <scope>NUCLEOTIDE SEQUENCE [LARGE SCALE GENOMIC DNA]</scope>
</reference>
<gene>
    <name evidence="2" type="ORF">A2925_04205</name>
</gene>
<dbReference type="GO" id="GO:0047444">
    <property type="term" value="F:N-acylneuraminate-9-phosphate synthase activity"/>
    <property type="evidence" value="ECO:0007669"/>
    <property type="project" value="TreeGrafter"/>
</dbReference>
<dbReference type="InterPro" id="IPR051690">
    <property type="entry name" value="PseI-like"/>
</dbReference>
<dbReference type="NCBIfam" id="TIGR03569">
    <property type="entry name" value="NeuB_NnaB"/>
    <property type="match status" value="1"/>
</dbReference>
<sequence>MIKIGDKFIGKGYPVFVMAEAGVNHNGKLDLALKLVDAAADAGADAIKFQTFRAEEVVIAEGEMAEYQKKNTGKNQSQLAMLKKLEFQEEWYPKVIKRCKERGIIFLSTPHGGFASVDLLNKFKVPALKFGSGDLNNLPVLEYAARLNKPIILSTGMGNMEEIKEAVKTISKKGNDNLIVLHCTTNYPCPLEEVNLNAMKTIEKEVGVMTGYSDHTAGYDTAVMAVVMGAPLIEKHLTLDKKMNGPDHKASADPKEFKEMVMKIRNVGIVMGQGKKEPTVSELKMLPLVRKSVVTLSDIKKGDLFTALNIGIKRPGTGLAPKYHTELIGSKSKKDIKAGTLLD</sequence>
<dbReference type="PANTHER" id="PTHR42966:SF1">
    <property type="entry name" value="SIALIC ACID SYNTHASE"/>
    <property type="match status" value="1"/>
</dbReference>
<dbReference type="AlphaFoldDB" id="A0A1F8GQ79"/>
<dbReference type="InterPro" id="IPR013785">
    <property type="entry name" value="Aldolase_TIM"/>
</dbReference>
<dbReference type="InterPro" id="IPR013132">
    <property type="entry name" value="PseI/NeuA/B-like_N"/>
</dbReference>
<dbReference type="CDD" id="cd11615">
    <property type="entry name" value="SAF_NeuB_like"/>
    <property type="match status" value="1"/>
</dbReference>
<dbReference type="InterPro" id="IPR057736">
    <property type="entry name" value="SAF_PseI/NeuA/NeuB"/>
</dbReference>
<proteinExistence type="predicted"/>
<dbReference type="PROSITE" id="PS50844">
    <property type="entry name" value="AFP_LIKE"/>
    <property type="match status" value="1"/>
</dbReference>
<name>A0A1F8GQ79_9BACT</name>
<protein>
    <submittedName>
        <fullName evidence="2">N-acetylneuraminate synthase</fullName>
    </submittedName>
</protein>
<dbReference type="Proteomes" id="UP000178256">
    <property type="component" value="Unassembled WGS sequence"/>
</dbReference>
<dbReference type="SUPFAM" id="SSF51569">
    <property type="entry name" value="Aldolase"/>
    <property type="match status" value="1"/>
</dbReference>
<evidence type="ECO:0000313" key="2">
    <source>
        <dbReference type="EMBL" id="OGN26806.1"/>
    </source>
</evidence>
<accession>A0A1F8GQ79</accession>
<dbReference type="Gene3D" id="3.90.1210.10">
    <property type="entry name" value="Antifreeze-like/N-acetylneuraminic acid synthase C-terminal domain"/>
    <property type="match status" value="1"/>
</dbReference>
<dbReference type="GO" id="GO:0016051">
    <property type="term" value="P:carbohydrate biosynthetic process"/>
    <property type="evidence" value="ECO:0007669"/>
    <property type="project" value="InterPro"/>
</dbReference>
<dbReference type="Gene3D" id="3.20.20.70">
    <property type="entry name" value="Aldolase class I"/>
    <property type="match status" value="1"/>
</dbReference>
<dbReference type="EMBL" id="MGKL01000003">
    <property type="protein sequence ID" value="OGN26806.1"/>
    <property type="molecule type" value="Genomic_DNA"/>
</dbReference>
<dbReference type="InterPro" id="IPR006190">
    <property type="entry name" value="SAF_AFP_Neu5Ac"/>
</dbReference>